<dbReference type="EMBL" id="OW240913">
    <property type="protein sequence ID" value="CAH2249555.1"/>
    <property type="molecule type" value="Genomic_DNA"/>
</dbReference>
<dbReference type="PANTHER" id="PTHR21301:SF12">
    <property type="match status" value="1"/>
</dbReference>
<feature type="domain" description="Helix-turn-helix" evidence="1">
    <location>
        <begin position="56"/>
        <end position="108"/>
    </location>
</feature>
<name>A0AAD1RFT6_PELCU</name>
<evidence type="ECO:0000313" key="3">
    <source>
        <dbReference type="Proteomes" id="UP001295444"/>
    </source>
</evidence>
<organism evidence="2 3">
    <name type="scientific">Pelobates cultripes</name>
    <name type="common">Western spadefoot toad</name>
    <dbReference type="NCBI Taxonomy" id="61616"/>
    <lineage>
        <taxon>Eukaryota</taxon>
        <taxon>Metazoa</taxon>
        <taxon>Chordata</taxon>
        <taxon>Craniata</taxon>
        <taxon>Vertebrata</taxon>
        <taxon>Euteleostomi</taxon>
        <taxon>Amphibia</taxon>
        <taxon>Batrachia</taxon>
        <taxon>Anura</taxon>
        <taxon>Pelobatoidea</taxon>
        <taxon>Pelobatidae</taxon>
        <taxon>Pelobates</taxon>
    </lineage>
</organism>
<dbReference type="InterPro" id="IPR058912">
    <property type="entry name" value="HTH_animal"/>
</dbReference>
<keyword evidence="3" id="KW-1185">Reference proteome</keyword>
<dbReference type="Proteomes" id="UP001295444">
    <property type="component" value="Chromosome 02"/>
</dbReference>
<sequence length="158" mass="18178">MEATEMVQYLNGLDTPIRFTSNISASSVQYLDLEILIKNHEITHCLYKKDTDRNTLLHNNSAHPRMLKKSLPKAQFLRVARNNSDESKMEEQIEEMTEKFLERGYRRQDPLKAQQDAKIASSNTVARKAPELVFPMSYNDASPKVARVIKQNDTLPKV</sequence>
<evidence type="ECO:0000313" key="2">
    <source>
        <dbReference type="EMBL" id="CAH2249555.1"/>
    </source>
</evidence>
<evidence type="ECO:0000259" key="1">
    <source>
        <dbReference type="Pfam" id="PF26215"/>
    </source>
</evidence>
<dbReference type="AlphaFoldDB" id="A0AAD1RFT6"/>
<gene>
    <name evidence="2" type="ORF">PECUL_23A037049</name>
</gene>
<dbReference type="Pfam" id="PF26215">
    <property type="entry name" value="HTH_animal"/>
    <property type="match status" value="1"/>
</dbReference>
<dbReference type="PANTHER" id="PTHR21301">
    <property type="entry name" value="REVERSE TRANSCRIPTASE"/>
    <property type="match status" value="1"/>
</dbReference>
<protein>
    <recommendedName>
        <fullName evidence="1">Helix-turn-helix domain-containing protein</fullName>
    </recommendedName>
</protein>
<proteinExistence type="predicted"/>
<accession>A0AAD1RFT6</accession>
<reference evidence="2" key="1">
    <citation type="submission" date="2022-03" db="EMBL/GenBank/DDBJ databases">
        <authorList>
            <person name="Alioto T."/>
            <person name="Alioto T."/>
            <person name="Gomez Garrido J."/>
        </authorList>
    </citation>
    <scope>NUCLEOTIDE SEQUENCE</scope>
</reference>